<dbReference type="InterPro" id="IPR002347">
    <property type="entry name" value="SDR_fam"/>
</dbReference>
<dbReference type="PANTHER" id="PTHR43245">
    <property type="entry name" value="BIFUNCTIONAL POLYMYXIN RESISTANCE PROTEIN ARNA"/>
    <property type="match status" value="1"/>
</dbReference>
<dbReference type="PANTHER" id="PTHR43245:SF52">
    <property type="entry name" value="NAD-DEPENDENT EPIMERASE_DEHYDRATASE"/>
    <property type="match status" value="1"/>
</dbReference>
<dbReference type="InterPro" id="IPR036291">
    <property type="entry name" value="NAD(P)-bd_dom_sf"/>
</dbReference>
<organism evidence="3 4">
    <name type="scientific">Phytoactinopolyspora halotolerans</name>
    <dbReference type="NCBI Taxonomy" id="1981512"/>
    <lineage>
        <taxon>Bacteria</taxon>
        <taxon>Bacillati</taxon>
        <taxon>Actinomycetota</taxon>
        <taxon>Actinomycetes</taxon>
        <taxon>Jiangellales</taxon>
        <taxon>Jiangellaceae</taxon>
        <taxon>Phytoactinopolyspora</taxon>
    </lineage>
</organism>
<keyword evidence="1" id="KW-1133">Transmembrane helix</keyword>
<dbReference type="InterPro" id="IPR001509">
    <property type="entry name" value="Epimerase_deHydtase"/>
</dbReference>
<keyword evidence="4" id="KW-1185">Reference proteome</keyword>
<dbReference type="PRINTS" id="PR00081">
    <property type="entry name" value="GDHRDH"/>
</dbReference>
<accession>A0A6L9SHL5</accession>
<dbReference type="EMBL" id="JAAGOA010000029">
    <property type="protein sequence ID" value="NEE04144.1"/>
    <property type="molecule type" value="Genomic_DNA"/>
</dbReference>
<sequence>MVRAGRNNTGRGIAVAVTGAASGVGRELVRRLARHEGIRQVIGLDEVRGDVEGVTWRVVDPTDPAVVTRLTGVDVVVHTAIDLNVTGDAGRRSLRNVRGTQTILTAAAAAAVRRVVVVSSSMVYGAAVDNPVPLDESAPLRAPADGGLVSDLLEIEELCARAPRSHPGTAVTVARPAALVGPGVDTVLTRHFEAPRLLAIRGSEPMWQFCHIDDLASALEFIARHDIDGPVTVGSPGHLDQQAVETLSGRVHAELSESFALGAAARLHRLGVTPVPVSELQYVVHPWVVSVRRLTEAGWRAEYSNELALQALMEGVSGRHSLASRRFGKRETAATIGAAGATVAILGTAVVVRKARKRKRG</sequence>
<evidence type="ECO:0000256" key="1">
    <source>
        <dbReference type="SAM" id="Phobius"/>
    </source>
</evidence>
<keyword evidence="1" id="KW-0812">Transmembrane</keyword>
<dbReference type="Proteomes" id="UP000475214">
    <property type="component" value="Unassembled WGS sequence"/>
</dbReference>
<name>A0A6L9SHL5_9ACTN</name>
<dbReference type="Gene3D" id="3.40.50.720">
    <property type="entry name" value="NAD(P)-binding Rossmann-like Domain"/>
    <property type="match status" value="1"/>
</dbReference>
<dbReference type="AlphaFoldDB" id="A0A6L9SHL5"/>
<keyword evidence="1" id="KW-0472">Membrane</keyword>
<feature type="transmembrane region" description="Helical" evidence="1">
    <location>
        <begin position="333"/>
        <end position="352"/>
    </location>
</feature>
<gene>
    <name evidence="3" type="ORF">G1H10_28635</name>
</gene>
<dbReference type="InterPro" id="IPR050177">
    <property type="entry name" value="Lipid_A_modif_metabolic_enz"/>
</dbReference>
<feature type="domain" description="NAD-dependent epimerase/dehydratase" evidence="2">
    <location>
        <begin position="15"/>
        <end position="225"/>
    </location>
</feature>
<proteinExistence type="predicted"/>
<dbReference type="SUPFAM" id="SSF51735">
    <property type="entry name" value="NAD(P)-binding Rossmann-fold domains"/>
    <property type="match status" value="1"/>
</dbReference>
<dbReference type="Pfam" id="PF01370">
    <property type="entry name" value="Epimerase"/>
    <property type="match status" value="1"/>
</dbReference>
<protein>
    <submittedName>
        <fullName evidence="3">NAD-dependent epimerase/dehydratase family protein</fullName>
    </submittedName>
</protein>
<reference evidence="3 4" key="1">
    <citation type="submission" date="2020-02" db="EMBL/GenBank/DDBJ databases">
        <authorList>
            <person name="Li X.-J."/>
            <person name="Han X.-M."/>
        </authorList>
    </citation>
    <scope>NUCLEOTIDE SEQUENCE [LARGE SCALE GENOMIC DNA]</scope>
    <source>
        <strain evidence="3 4">CCTCC AB 2017055</strain>
    </source>
</reference>
<comment type="caution">
    <text evidence="3">The sequence shown here is derived from an EMBL/GenBank/DDBJ whole genome shotgun (WGS) entry which is preliminary data.</text>
</comment>
<evidence type="ECO:0000259" key="2">
    <source>
        <dbReference type="Pfam" id="PF01370"/>
    </source>
</evidence>
<evidence type="ECO:0000313" key="3">
    <source>
        <dbReference type="EMBL" id="NEE04144.1"/>
    </source>
</evidence>
<evidence type="ECO:0000313" key="4">
    <source>
        <dbReference type="Proteomes" id="UP000475214"/>
    </source>
</evidence>